<feature type="compositionally biased region" description="Polar residues" evidence="1">
    <location>
        <begin position="433"/>
        <end position="450"/>
    </location>
</feature>
<evidence type="ECO:0000256" key="1">
    <source>
        <dbReference type="SAM" id="MobiDB-lite"/>
    </source>
</evidence>
<sequence length="623" mass="66333">ICIIHRVSLQTEPTQLNISTPTNSTIGNTTQFYVGKATVSSGKIISNNASDEESIMFSTPKTNAQECCKTTQSSDSETSQPASTFSEGNSSFSHETPAPAEAENIFGTTASNALQTPDIKGGNTPTSISSPLSQSETTSVSPPTQAFSESQINELSTTLTDMPGNIQTNLKTTKMSTQSHTETKESDATKGTTLLTTNTVVTRNTQSGQKTYSEANPVTDYKVTTNFTVVPGTTEPTSTQNQSTDSLKTDSASTQRSAGTTKPDMSTTEMQMESTEPATLRTLKTETSTTHYTQTQMMVDMTTSLPPLLETSATGTTRKSTSSRPPATPASHSEVQTSMKNDVRSSTTHFQNTSGQNPLHVTTETQTAVVEETTTVSSRTSTITAQAVANTNYDTSSTTGQVSPTASNQPPTQAGEKTTEKQEAGRTMGHMGTTVNTTPHTTASLVTSPQETTAAHTITPEEEPETASAAWTMDQHSSTLQSVESSSSQQPQSVSLVPSRSSSSSVPAQSSSHSTTEEAHSSTSSQVNGTTNMEKATVKSTAAEYGSTDTTDSNLYTSANLRYANTTQLEYDASTLSVSRNRTVFFKYSPRVVIVKPLVFDYPVVERVTFLSNDTDKIDGTTN</sequence>
<gene>
    <name evidence="2" type="ORF">CCH79_00011707</name>
</gene>
<feature type="compositionally biased region" description="Polar residues" evidence="1">
    <location>
        <begin position="334"/>
        <end position="360"/>
    </location>
</feature>
<dbReference type="AlphaFoldDB" id="A0A315VV31"/>
<feature type="compositionally biased region" description="Polar residues" evidence="1">
    <location>
        <begin position="61"/>
        <end position="94"/>
    </location>
</feature>
<feature type="non-terminal residue" evidence="2">
    <location>
        <position position="1"/>
    </location>
</feature>
<feature type="compositionally biased region" description="Low complexity" evidence="1">
    <location>
        <begin position="311"/>
        <end position="333"/>
    </location>
</feature>
<protein>
    <submittedName>
        <fullName evidence="2">Uncharacterized protein</fullName>
    </submittedName>
</protein>
<reference evidence="2 3" key="1">
    <citation type="journal article" date="2018" name="G3 (Bethesda)">
        <title>A High-Quality Reference Genome for the Invasive Mosquitofish Gambusia affinis Using a Chicago Library.</title>
        <authorList>
            <person name="Hoffberg S.L."/>
            <person name="Troendle N.J."/>
            <person name="Glenn T.C."/>
            <person name="Mahmud O."/>
            <person name="Louha S."/>
            <person name="Chalopin D."/>
            <person name="Bennetzen J.L."/>
            <person name="Mauricio R."/>
        </authorList>
    </citation>
    <scope>NUCLEOTIDE SEQUENCE [LARGE SCALE GENOMIC DNA]</scope>
    <source>
        <strain evidence="2">NE01/NJP1002.9</strain>
        <tissue evidence="2">Muscle</tissue>
    </source>
</reference>
<feature type="compositionally biased region" description="Low complexity" evidence="1">
    <location>
        <begin position="361"/>
        <end position="384"/>
    </location>
</feature>
<evidence type="ECO:0000313" key="2">
    <source>
        <dbReference type="EMBL" id="PWA27066.1"/>
    </source>
</evidence>
<feature type="region of interest" description="Disordered" evidence="1">
    <location>
        <begin position="113"/>
        <end position="192"/>
    </location>
</feature>
<dbReference type="EMBL" id="NHOQ01001086">
    <property type="protein sequence ID" value="PWA27066.1"/>
    <property type="molecule type" value="Genomic_DNA"/>
</dbReference>
<keyword evidence="3" id="KW-1185">Reference proteome</keyword>
<feature type="compositionally biased region" description="Polar residues" evidence="1">
    <location>
        <begin position="234"/>
        <end position="277"/>
    </location>
</feature>
<feature type="compositionally biased region" description="Polar residues" evidence="1">
    <location>
        <begin position="123"/>
        <end position="180"/>
    </location>
</feature>
<feature type="region of interest" description="Disordered" evidence="1">
    <location>
        <begin position="61"/>
        <end position="97"/>
    </location>
</feature>
<evidence type="ECO:0000313" key="3">
    <source>
        <dbReference type="Proteomes" id="UP000250572"/>
    </source>
</evidence>
<name>A0A315VV31_GAMAF</name>
<comment type="caution">
    <text evidence="2">The sequence shown here is derived from an EMBL/GenBank/DDBJ whole genome shotgun (WGS) entry which is preliminary data.</text>
</comment>
<feature type="non-terminal residue" evidence="2">
    <location>
        <position position="623"/>
    </location>
</feature>
<feature type="region of interest" description="Disordered" evidence="1">
    <location>
        <begin position="307"/>
        <end position="532"/>
    </location>
</feature>
<feature type="compositionally biased region" description="Low complexity" evidence="1">
    <location>
        <begin position="279"/>
        <end position="293"/>
    </location>
</feature>
<feature type="compositionally biased region" description="Polar residues" evidence="1">
    <location>
        <begin position="385"/>
        <end position="416"/>
    </location>
</feature>
<feature type="region of interest" description="Disordered" evidence="1">
    <location>
        <begin position="229"/>
        <end position="293"/>
    </location>
</feature>
<proteinExistence type="predicted"/>
<feature type="compositionally biased region" description="Low complexity" evidence="1">
    <location>
        <begin position="466"/>
        <end position="514"/>
    </location>
</feature>
<organism evidence="2 3">
    <name type="scientific">Gambusia affinis</name>
    <name type="common">Western mosquitofish</name>
    <name type="synonym">Heterandria affinis</name>
    <dbReference type="NCBI Taxonomy" id="33528"/>
    <lineage>
        <taxon>Eukaryota</taxon>
        <taxon>Metazoa</taxon>
        <taxon>Chordata</taxon>
        <taxon>Craniata</taxon>
        <taxon>Vertebrata</taxon>
        <taxon>Euteleostomi</taxon>
        <taxon>Actinopterygii</taxon>
        <taxon>Neopterygii</taxon>
        <taxon>Teleostei</taxon>
        <taxon>Neoteleostei</taxon>
        <taxon>Acanthomorphata</taxon>
        <taxon>Ovalentaria</taxon>
        <taxon>Atherinomorphae</taxon>
        <taxon>Cyprinodontiformes</taxon>
        <taxon>Poeciliidae</taxon>
        <taxon>Poeciliinae</taxon>
        <taxon>Gambusia</taxon>
    </lineage>
</organism>
<dbReference type="Proteomes" id="UP000250572">
    <property type="component" value="Unassembled WGS sequence"/>
</dbReference>
<accession>A0A315VV31</accession>